<sequence length="67" mass="8112">LINFPYCCFFWSRVCRCRFIPFQLLLRNRCARCFGRTKSRGCSSCSGRFFYRIINVCKRNNLIVPFR</sequence>
<protein>
    <submittedName>
        <fullName evidence="1">Uncharacterized protein</fullName>
    </submittedName>
</protein>
<name>A0A0K2V2R0_LEPSM</name>
<reference evidence="1" key="1">
    <citation type="submission" date="2014-05" db="EMBL/GenBank/DDBJ databases">
        <authorList>
            <person name="Chronopoulou M."/>
        </authorList>
    </citation>
    <scope>NUCLEOTIDE SEQUENCE</scope>
    <source>
        <tissue evidence="1">Whole organism</tissue>
    </source>
</reference>
<dbReference type="AlphaFoldDB" id="A0A0K2V2R0"/>
<accession>A0A0K2V2R0</accession>
<proteinExistence type="predicted"/>
<feature type="non-terminal residue" evidence="1">
    <location>
        <position position="1"/>
    </location>
</feature>
<dbReference type="EMBL" id="HACA01027041">
    <property type="protein sequence ID" value="CDW44402.1"/>
    <property type="molecule type" value="Transcribed_RNA"/>
</dbReference>
<organism evidence="1">
    <name type="scientific">Lepeophtheirus salmonis</name>
    <name type="common">Salmon louse</name>
    <name type="synonym">Caligus salmonis</name>
    <dbReference type="NCBI Taxonomy" id="72036"/>
    <lineage>
        <taxon>Eukaryota</taxon>
        <taxon>Metazoa</taxon>
        <taxon>Ecdysozoa</taxon>
        <taxon>Arthropoda</taxon>
        <taxon>Crustacea</taxon>
        <taxon>Multicrustacea</taxon>
        <taxon>Hexanauplia</taxon>
        <taxon>Copepoda</taxon>
        <taxon>Siphonostomatoida</taxon>
        <taxon>Caligidae</taxon>
        <taxon>Lepeophtheirus</taxon>
    </lineage>
</organism>
<evidence type="ECO:0000313" key="1">
    <source>
        <dbReference type="EMBL" id="CDW44402.1"/>
    </source>
</evidence>